<keyword evidence="5" id="KW-0297">G-protein coupled receptor</keyword>
<keyword evidence="10" id="KW-1185">Reference proteome</keyword>
<dbReference type="InterPro" id="IPR017452">
    <property type="entry name" value="GPCR_Rhodpsn_7TM"/>
</dbReference>
<dbReference type="GO" id="GO:0005886">
    <property type="term" value="C:plasma membrane"/>
    <property type="evidence" value="ECO:0007669"/>
    <property type="project" value="UniProtKB-SubCell"/>
</dbReference>
<dbReference type="Pfam" id="PF00001">
    <property type="entry name" value="7tm_1"/>
    <property type="match status" value="1"/>
</dbReference>
<keyword evidence="3" id="KW-0812">Transmembrane</keyword>
<dbReference type="CDD" id="cd00637">
    <property type="entry name" value="7tm_classA_rhodopsin-like"/>
    <property type="match status" value="1"/>
</dbReference>
<keyword evidence="4" id="KW-1133">Transmembrane helix</keyword>
<proteinExistence type="predicted"/>
<sequence length="325" mass="36926">MSSQLFKENQSLFENQTDLKHNASCSLESEFAPNFSMAERTILTVISTVQLLSGISLNSMALLILVTHSGLLLKVPANRILCSLMVNDFLSSTIFLPYHTYLFRQEYQTLTEIRVYRTLAAFCSTWSVLNCLAITADRFLAILYPLRYNTLIVILKVRLLVFFAVGITTVFTLALFAASYLGRNDLRLVLECMAVLILFLPVVLYSKIYRSAREQIKKITIGCRTNAEELKMSLKSAANSARVVVLLIASFVPLLAYGILVEESARPLAEKSRFLTWAVSFCFWNSCADPLVYFICSTKFRTIIRASLRRWLRSLRERIDNLMTS</sequence>
<keyword evidence="6" id="KW-0472">Membrane</keyword>
<dbReference type="SUPFAM" id="SSF81321">
    <property type="entry name" value="Family A G protein-coupled receptor-like"/>
    <property type="match status" value="1"/>
</dbReference>
<gene>
    <name evidence="9" type="ORF">PACLA_8A031000</name>
</gene>
<reference evidence="9" key="1">
    <citation type="submission" date="2020-04" db="EMBL/GenBank/DDBJ databases">
        <authorList>
            <person name="Alioto T."/>
            <person name="Alioto T."/>
            <person name="Gomez Garrido J."/>
        </authorList>
    </citation>
    <scope>NUCLEOTIDE SEQUENCE</scope>
    <source>
        <strain evidence="9">A484AB</strain>
    </source>
</reference>
<organism evidence="9 10">
    <name type="scientific">Paramuricea clavata</name>
    <name type="common">Red gorgonian</name>
    <name type="synonym">Violescent sea-whip</name>
    <dbReference type="NCBI Taxonomy" id="317549"/>
    <lineage>
        <taxon>Eukaryota</taxon>
        <taxon>Metazoa</taxon>
        <taxon>Cnidaria</taxon>
        <taxon>Anthozoa</taxon>
        <taxon>Octocorallia</taxon>
        <taxon>Malacalcyonacea</taxon>
        <taxon>Plexauridae</taxon>
        <taxon>Paramuricea</taxon>
    </lineage>
</organism>
<dbReference type="InterPro" id="IPR050569">
    <property type="entry name" value="TAAR"/>
</dbReference>
<evidence type="ECO:0000256" key="3">
    <source>
        <dbReference type="ARBA" id="ARBA00022692"/>
    </source>
</evidence>
<evidence type="ECO:0000256" key="5">
    <source>
        <dbReference type="ARBA" id="ARBA00023040"/>
    </source>
</evidence>
<evidence type="ECO:0000256" key="4">
    <source>
        <dbReference type="ARBA" id="ARBA00022989"/>
    </source>
</evidence>
<accession>A0A6S7FK34</accession>
<dbReference type="PROSITE" id="PS50262">
    <property type="entry name" value="G_PROTEIN_RECEP_F1_2"/>
    <property type="match status" value="1"/>
</dbReference>
<evidence type="ECO:0000313" key="10">
    <source>
        <dbReference type="Proteomes" id="UP001152795"/>
    </source>
</evidence>
<dbReference type="Proteomes" id="UP001152795">
    <property type="component" value="Unassembled WGS sequence"/>
</dbReference>
<protein>
    <submittedName>
        <fullName evidence="9">Trace amine-associated receptor 13c-like</fullName>
    </submittedName>
</protein>
<dbReference type="AlphaFoldDB" id="A0A6S7FK34"/>
<evidence type="ECO:0000256" key="2">
    <source>
        <dbReference type="ARBA" id="ARBA00022475"/>
    </source>
</evidence>
<name>A0A6S7FK34_PARCT</name>
<dbReference type="EMBL" id="CACRXK020000255">
    <property type="protein sequence ID" value="CAB3980075.1"/>
    <property type="molecule type" value="Genomic_DNA"/>
</dbReference>
<evidence type="ECO:0000256" key="1">
    <source>
        <dbReference type="ARBA" id="ARBA00004651"/>
    </source>
</evidence>
<dbReference type="InterPro" id="IPR000276">
    <property type="entry name" value="GPCR_Rhodpsn"/>
</dbReference>
<dbReference type="PANTHER" id="PTHR24249">
    <property type="entry name" value="HISTAMINE RECEPTOR-RELATED G-PROTEIN COUPLED RECEPTOR"/>
    <property type="match status" value="1"/>
</dbReference>
<dbReference type="OrthoDB" id="5989708at2759"/>
<evidence type="ECO:0000256" key="6">
    <source>
        <dbReference type="ARBA" id="ARBA00023136"/>
    </source>
</evidence>
<comment type="subcellular location">
    <subcellularLocation>
        <location evidence="1">Cell membrane</location>
        <topology evidence="1">Multi-pass membrane protein</topology>
    </subcellularLocation>
</comment>
<evidence type="ECO:0000313" key="9">
    <source>
        <dbReference type="EMBL" id="CAB3980075.1"/>
    </source>
</evidence>
<evidence type="ECO:0000256" key="7">
    <source>
        <dbReference type="ARBA" id="ARBA00023170"/>
    </source>
</evidence>
<dbReference type="Gene3D" id="1.20.1070.10">
    <property type="entry name" value="Rhodopsin 7-helix transmembrane proteins"/>
    <property type="match status" value="1"/>
</dbReference>
<keyword evidence="2" id="KW-1003">Cell membrane</keyword>
<dbReference type="PANTHER" id="PTHR24249:SF372">
    <property type="entry name" value="G-PROTEIN COUPLED RECEPTORS FAMILY 1 PROFILE DOMAIN-CONTAINING PROTEIN"/>
    <property type="match status" value="1"/>
</dbReference>
<dbReference type="GO" id="GO:0004930">
    <property type="term" value="F:G protein-coupled receptor activity"/>
    <property type="evidence" value="ECO:0007669"/>
    <property type="project" value="UniProtKB-KW"/>
</dbReference>
<keyword evidence="7 9" id="KW-0675">Receptor</keyword>
<evidence type="ECO:0000256" key="8">
    <source>
        <dbReference type="ARBA" id="ARBA00023224"/>
    </source>
</evidence>
<keyword evidence="8" id="KW-0807">Transducer</keyword>
<comment type="caution">
    <text evidence="9">The sequence shown here is derived from an EMBL/GenBank/DDBJ whole genome shotgun (WGS) entry which is preliminary data.</text>
</comment>
<dbReference type="PRINTS" id="PR00237">
    <property type="entry name" value="GPCRRHODOPSN"/>
</dbReference>